<organism evidence="1 2">
    <name type="scientific">Dickeya zeae</name>
    <dbReference type="NCBI Taxonomy" id="204042"/>
    <lineage>
        <taxon>Bacteria</taxon>
        <taxon>Pseudomonadati</taxon>
        <taxon>Pseudomonadota</taxon>
        <taxon>Gammaproteobacteria</taxon>
        <taxon>Enterobacterales</taxon>
        <taxon>Pectobacteriaceae</taxon>
        <taxon>Dickeya</taxon>
    </lineage>
</organism>
<evidence type="ECO:0000313" key="1">
    <source>
        <dbReference type="EMBL" id="QIZ51690.1"/>
    </source>
</evidence>
<proteinExistence type="predicted"/>
<dbReference type="AlphaFoldDB" id="A0AAE6Z1M9"/>
<dbReference type="RefSeq" id="WP_168362896.1">
    <property type="nucleotide sequence ID" value="NZ_CP033622.1"/>
</dbReference>
<reference evidence="1 2" key="1">
    <citation type="submission" date="2018-11" db="EMBL/GenBank/DDBJ databases">
        <title>Complete genome sequence of Dickeya zeae strain CE1 infecting Canna edulis Ker-Gawl. in China.</title>
        <authorList>
            <person name="Zhang J."/>
            <person name="Lin B."/>
            <person name="Shen H."/>
            <person name="Jiang S."/>
            <person name="Pu X."/>
            <person name="Sun D."/>
        </authorList>
    </citation>
    <scope>NUCLEOTIDE SEQUENCE [LARGE SCALE GENOMIC DNA]</scope>
    <source>
        <strain evidence="1 2">CE1</strain>
    </source>
</reference>
<dbReference type="PANTHER" id="PTHR41260:SF1">
    <property type="entry name" value="PROTEIN ECSC"/>
    <property type="match status" value="1"/>
</dbReference>
<dbReference type="Pfam" id="PF12787">
    <property type="entry name" value="EcsC"/>
    <property type="match status" value="1"/>
</dbReference>
<protein>
    <submittedName>
        <fullName evidence="1">EcsC family protein</fullName>
    </submittedName>
</protein>
<dbReference type="Proteomes" id="UP000500801">
    <property type="component" value="Chromosome"/>
</dbReference>
<sequence length="293" mass="32576">MNDYEKRALEEIHAWKNPQLTWFDKALSVINKPLDYVGDLILDNDTIGDVIKKAINGLVGVCNDAAQWSVRPESIFEEFRDDGHHHIKSHNDIHSLPLENIDKTVGFLGAKYKGLALTQGAGTGTIGLPGLFIDIPLIVTLNLRAIGEYATYYGFDIDNQEERLYAFNLLGLASSPSDISKNLAMAQLLKISQDVAKKKTWDELNKHAFVQVIQQISKILGIRLTKAKLAQVVPVSGAVVGGGFNAYFTSNVCNAAYYLYRERFLARKYGHNVIEKTVKPAEGFIIVDPEDII</sequence>
<accession>A0AAE6Z1M9</accession>
<name>A0AAE6Z1M9_9GAMM</name>
<dbReference type="PANTHER" id="PTHR41260">
    <property type="entry name" value="PROTEIN ECSC"/>
    <property type="match status" value="1"/>
</dbReference>
<evidence type="ECO:0000313" key="2">
    <source>
        <dbReference type="Proteomes" id="UP000500801"/>
    </source>
</evidence>
<dbReference type="EMBL" id="CP033622">
    <property type="protein sequence ID" value="QIZ51690.1"/>
    <property type="molecule type" value="Genomic_DNA"/>
</dbReference>
<gene>
    <name evidence="1" type="ORF">DWG24_13455</name>
</gene>
<dbReference type="InterPro" id="IPR024787">
    <property type="entry name" value="EcsC"/>
</dbReference>